<sequence>MLSPFPRTYVMISSYLVEESLSSSSRTPSTESASNSNAAAPSSSSQVHPSAVISPTVPSRPGWQQDGKRVFPTSASTPQAQTTPITTTASAIPHQLQKESSLSTISSPPQSPLLKKSSVPFYLPWIFGIGIFY</sequence>
<feature type="compositionally biased region" description="Low complexity" evidence="1">
    <location>
        <begin position="20"/>
        <end position="45"/>
    </location>
</feature>
<feature type="region of interest" description="Disordered" evidence="1">
    <location>
        <begin position="20"/>
        <end position="110"/>
    </location>
</feature>
<reference evidence="4" key="1">
    <citation type="submission" date="2017-02" db="UniProtKB">
        <authorList>
            <consortium name="WormBaseParasite"/>
        </authorList>
    </citation>
    <scope>IDENTIFICATION</scope>
</reference>
<protein>
    <submittedName>
        <fullName evidence="2 4">Uncharacterized protein</fullName>
    </submittedName>
</protein>
<proteinExistence type="predicted"/>
<feature type="compositionally biased region" description="Low complexity" evidence="1">
    <location>
        <begin position="100"/>
        <end position="110"/>
    </location>
</feature>
<dbReference type="EMBL" id="UYRR01001815">
    <property type="protein sequence ID" value="VDK18971.1"/>
    <property type="molecule type" value="Genomic_DNA"/>
</dbReference>
<name>A0A0M3J2I5_ANISI</name>
<keyword evidence="3" id="KW-1185">Reference proteome</keyword>
<feature type="compositionally biased region" description="Low complexity" evidence="1">
    <location>
        <begin position="75"/>
        <end position="92"/>
    </location>
</feature>
<evidence type="ECO:0000313" key="3">
    <source>
        <dbReference type="Proteomes" id="UP000267096"/>
    </source>
</evidence>
<dbReference type="WBParaSite" id="ASIM_0000174301-mRNA-1">
    <property type="protein sequence ID" value="ASIM_0000174301-mRNA-1"/>
    <property type="gene ID" value="ASIM_0000174301"/>
</dbReference>
<dbReference type="Proteomes" id="UP000267096">
    <property type="component" value="Unassembled WGS sequence"/>
</dbReference>
<evidence type="ECO:0000313" key="4">
    <source>
        <dbReference type="WBParaSite" id="ASIM_0000174301-mRNA-1"/>
    </source>
</evidence>
<reference evidence="2 3" key="2">
    <citation type="submission" date="2018-11" db="EMBL/GenBank/DDBJ databases">
        <authorList>
            <consortium name="Pathogen Informatics"/>
        </authorList>
    </citation>
    <scope>NUCLEOTIDE SEQUENCE [LARGE SCALE GENOMIC DNA]</scope>
</reference>
<gene>
    <name evidence="2" type="ORF">ASIM_LOCUS1618</name>
</gene>
<evidence type="ECO:0000256" key="1">
    <source>
        <dbReference type="SAM" id="MobiDB-lite"/>
    </source>
</evidence>
<evidence type="ECO:0000313" key="2">
    <source>
        <dbReference type="EMBL" id="VDK18971.1"/>
    </source>
</evidence>
<organism evidence="4">
    <name type="scientific">Anisakis simplex</name>
    <name type="common">Herring worm</name>
    <dbReference type="NCBI Taxonomy" id="6269"/>
    <lineage>
        <taxon>Eukaryota</taxon>
        <taxon>Metazoa</taxon>
        <taxon>Ecdysozoa</taxon>
        <taxon>Nematoda</taxon>
        <taxon>Chromadorea</taxon>
        <taxon>Rhabditida</taxon>
        <taxon>Spirurina</taxon>
        <taxon>Ascaridomorpha</taxon>
        <taxon>Ascaridoidea</taxon>
        <taxon>Anisakidae</taxon>
        <taxon>Anisakis</taxon>
        <taxon>Anisakis simplex complex</taxon>
    </lineage>
</organism>
<accession>A0A0M3J2I5</accession>
<dbReference type="AlphaFoldDB" id="A0A0M3J2I5"/>